<accession>A0A0B7KQS2</accession>
<dbReference type="SUPFAM" id="SSF54160">
    <property type="entry name" value="Chromo domain-like"/>
    <property type="match status" value="1"/>
</dbReference>
<dbReference type="InterPro" id="IPR016197">
    <property type="entry name" value="Chromo-like_dom_sf"/>
</dbReference>
<feature type="compositionally biased region" description="Basic residues" evidence="2">
    <location>
        <begin position="301"/>
        <end position="314"/>
    </location>
</feature>
<protein>
    <recommendedName>
        <fullName evidence="4">Chromo domain-containing protein</fullName>
    </recommendedName>
</protein>
<dbReference type="CDD" id="cd00024">
    <property type="entry name" value="CD_CSD"/>
    <property type="match status" value="1"/>
</dbReference>
<reference evidence="3" key="1">
    <citation type="submission" date="2015-01" db="EMBL/GenBank/DDBJ databases">
        <authorList>
            <person name="Durling Mikael"/>
        </authorList>
    </citation>
    <scope>NUCLEOTIDE SEQUENCE</scope>
</reference>
<organism evidence="3">
    <name type="scientific">Bionectria ochroleuca</name>
    <name type="common">Gliocladium roseum</name>
    <dbReference type="NCBI Taxonomy" id="29856"/>
    <lineage>
        <taxon>Eukaryota</taxon>
        <taxon>Fungi</taxon>
        <taxon>Dikarya</taxon>
        <taxon>Ascomycota</taxon>
        <taxon>Pezizomycotina</taxon>
        <taxon>Sordariomycetes</taxon>
        <taxon>Hypocreomycetidae</taxon>
        <taxon>Hypocreales</taxon>
        <taxon>Bionectriaceae</taxon>
        <taxon>Clonostachys</taxon>
    </lineage>
</organism>
<proteinExistence type="predicted"/>
<evidence type="ECO:0000256" key="1">
    <source>
        <dbReference type="ARBA" id="ARBA00011353"/>
    </source>
</evidence>
<evidence type="ECO:0000256" key="2">
    <source>
        <dbReference type="SAM" id="MobiDB-lite"/>
    </source>
</evidence>
<sequence>MALKFKPYVPPQLMPQKLKRQQYAVSLPQNHIQIPNAAEDLDGMWPPQCAGETVKEITDETSGSPDELPSIEELWEAKRPNGNTSAKPSVPGTSTSLDDITSSTSHVQADGDSEISGKSHDYAIVIDEDTNWDQNIDSSRPPQTLDMTFLAPTNSGPNASVNIVKKDAYDNEPPAAEELLHAQIESDPAPIYDETADPPIDSSIEALCLAPATQMSVEMASLQNSDTEARNERASTSPSAEDPPTPPVVDEISEGEWEAVEIIGEELINGKLHYTVEWKPTPVPEENCVNMRELIEEWKKSKTRRRKGDKRTRSRTAQLAQEAGVSNKATKSHGQGKKSNNKDSTKRPRGRPRKS</sequence>
<feature type="compositionally biased region" description="Low complexity" evidence="2">
    <location>
        <begin position="93"/>
        <end position="105"/>
    </location>
</feature>
<feature type="region of interest" description="Disordered" evidence="2">
    <location>
        <begin position="79"/>
        <end position="116"/>
    </location>
</feature>
<evidence type="ECO:0000313" key="3">
    <source>
        <dbReference type="EMBL" id="CEO57822.1"/>
    </source>
</evidence>
<dbReference type="EMBL" id="CDPU01000157">
    <property type="protein sequence ID" value="CEO57822.1"/>
    <property type="molecule type" value="Genomic_DNA"/>
</dbReference>
<dbReference type="AlphaFoldDB" id="A0A0B7KQS2"/>
<feature type="region of interest" description="Disordered" evidence="2">
    <location>
        <begin position="300"/>
        <end position="355"/>
    </location>
</feature>
<dbReference type="Gene3D" id="2.40.50.40">
    <property type="match status" value="1"/>
</dbReference>
<comment type="subunit">
    <text evidence="1">Component of the NuA4 histone acetyltransferase complex.</text>
</comment>
<feature type="region of interest" description="Disordered" evidence="2">
    <location>
        <begin position="220"/>
        <end position="250"/>
    </location>
</feature>
<evidence type="ECO:0008006" key="4">
    <source>
        <dbReference type="Google" id="ProtNLM"/>
    </source>
</evidence>
<name>A0A0B7KQS2_BIOOC</name>
<gene>
    <name evidence="3" type="ORF">BN869_000013880_1</name>
</gene>